<organism evidence="5 6">
    <name type="scientific">Rhodospira trueperi</name>
    <dbReference type="NCBI Taxonomy" id="69960"/>
    <lineage>
        <taxon>Bacteria</taxon>
        <taxon>Pseudomonadati</taxon>
        <taxon>Pseudomonadota</taxon>
        <taxon>Alphaproteobacteria</taxon>
        <taxon>Rhodospirillales</taxon>
        <taxon>Rhodospirillaceae</taxon>
        <taxon>Rhodospira</taxon>
    </lineage>
</organism>
<dbReference type="SUPFAM" id="SSF53383">
    <property type="entry name" value="PLP-dependent transferases"/>
    <property type="match status" value="1"/>
</dbReference>
<evidence type="ECO:0000256" key="2">
    <source>
        <dbReference type="ARBA" id="ARBA00022679"/>
    </source>
</evidence>
<feature type="binding site" evidence="4">
    <location>
        <position position="133"/>
    </location>
    <ligand>
        <name>N(2)-acetyl-L-ornithine</name>
        <dbReference type="ChEBI" id="CHEBI:57805"/>
    </ligand>
</feature>
<dbReference type="GO" id="GO:0006526">
    <property type="term" value="P:L-arginine biosynthetic process"/>
    <property type="evidence" value="ECO:0007669"/>
    <property type="project" value="UniProtKB-UniRule"/>
</dbReference>
<dbReference type="EC" id="2.6.1.11" evidence="4"/>
<dbReference type="RefSeq" id="WP_092785771.1">
    <property type="nucleotide sequence ID" value="NZ_FNAP01000006.1"/>
</dbReference>
<keyword evidence="4" id="KW-0963">Cytoplasm</keyword>
<dbReference type="InterPro" id="IPR005814">
    <property type="entry name" value="Aminotrans_3"/>
</dbReference>
<comment type="caution">
    <text evidence="4">Lacks conserved residue(s) required for the propagation of feature annotation.</text>
</comment>
<dbReference type="InterPro" id="IPR015424">
    <property type="entry name" value="PyrdxlP-dep_Trfase"/>
</dbReference>
<dbReference type="UniPathway" id="UPA00068">
    <property type="reaction ID" value="UER00109"/>
</dbReference>
<comment type="subcellular location">
    <subcellularLocation>
        <location evidence="4">Cytoplasm</location>
    </subcellularLocation>
</comment>
<comment type="cofactor">
    <cofactor evidence="4">
        <name>pyridoxal 5'-phosphate</name>
        <dbReference type="ChEBI" id="CHEBI:597326"/>
    </cofactor>
    <text evidence="4">Binds 1 pyridoxal phosphate per subunit.</text>
</comment>
<dbReference type="PROSITE" id="PS00600">
    <property type="entry name" value="AA_TRANSFER_CLASS_3"/>
    <property type="match status" value="1"/>
</dbReference>
<gene>
    <name evidence="4" type="primary">argD</name>
    <name evidence="5" type="ORF">SAMN05421720_106191</name>
</gene>
<accession>A0A1G7CTC7</accession>
<evidence type="ECO:0000313" key="6">
    <source>
        <dbReference type="Proteomes" id="UP000199412"/>
    </source>
</evidence>
<keyword evidence="2 4" id="KW-0808">Transferase</keyword>
<dbReference type="PIRSF" id="PIRSF000521">
    <property type="entry name" value="Transaminase_4ab_Lys_Orn"/>
    <property type="match status" value="1"/>
</dbReference>
<feature type="binding site" evidence="4">
    <location>
        <position position="272"/>
    </location>
    <ligand>
        <name>N(2)-acetyl-L-ornithine</name>
        <dbReference type="ChEBI" id="CHEBI:57805"/>
    </ligand>
</feature>
<reference evidence="5 6" key="1">
    <citation type="submission" date="2016-10" db="EMBL/GenBank/DDBJ databases">
        <authorList>
            <person name="de Groot N.N."/>
        </authorList>
    </citation>
    <scope>NUCLEOTIDE SEQUENCE [LARGE SCALE GENOMIC DNA]</scope>
    <source>
        <strain evidence="5 6">ATCC 700224</strain>
    </source>
</reference>
<comment type="miscellaneous">
    <text evidence="4">May also have succinyldiaminopimelate aminotransferase activity, thus carrying out the corresponding step in lysine biosynthesis.</text>
</comment>
<keyword evidence="6" id="KW-1185">Reference proteome</keyword>
<comment type="subunit">
    <text evidence="4">Homodimer.</text>
</comment>
<dbReference type="PANTHER" id="PTHR11986:SF113">
    <property type="entry name" value="SUCCINYLORNITHINE TRANSAMINASE"/>
    <property type="match status" value="1"/>
</dbReference>
<dbReference type="InterPro" id="IPR015421">
    <property type="entry name" value="PyrdxlP-dep_Trfase_major"/>
</dbReference>
<dbReference type="InterPro" id="IPR050103">
    <property type="entry name" value="Class-III_PLP-dep_AT"/>
</dbReference>
<dbReference type="GO" id="GO:0030170">
    <property type="term" value="F:pyridoxal phosphate binding"/>
    <property type="evidence" value="ECO:0007669"/>
    <property type="project" value="InterPro"/>
</dbReference>
<dbReference type="OrthoDB" id="9801834at2"/>
<dbReference type="InterPro" id="IPR004636">
    <property type="entry name" value="AcOrn/SuccOrn_fam"/>
</dbReference>
<evidence type="ECO:0000256" key="1">
    <source>
        <dbReference type="ARBA" id="ARBA00022576"/>
    </source>
</evidence>
<feature type="binding site" evidence="4">
    <location>
        <position position="130"/>
    </location>
    <ligand>
        <name>pyridoxal 5'-phosphate</name>
        <dbReference type="ChEBI" id="CHEBI:597326"/>
    </ligand>
</feature>
<dbReference type="InterPro" id="IPR049704">
    <property type="entry name" value="Aminotrans_3_PPA_site"/>
</dbReference>
<proteinExistence type="inferred from homology"/>
<dbReference type="PANTHER" id="PTHR11986">
    <property type="entry name" value="AMINOTRANSFERASE CLASS III"/>
    <property type="match status" value="1"/>
</dbReference>
<sequence length="391" mass="40884">MTTPALMGTYARTDIAFDHGEGAWLTSTDGRRFLDFGAGIAVNALGHAHPRLVSVLREQAGKLWHTSNLYRVPGQERVAERLVAHSFADAVFFCSTGLEANEAALKLARKVAHEEGQGDRVRFIVTDGAFHGRSFATMAATGNPKHMAGYGPMMDGFDRVPFGDLDATRAAVTDQTCAVMIEPVQGEGGIRTAPQGYLAGLRALCDEHGLLLILDEVQTGIGRTGSLFAHEQAGISPDIVTVAKGLGGGFPVGALLTTARWAGAFTPGSHGTTFGGNPLAMAVAEAVLDEVLAPGFLERVDRVGAELGEALRRVAADAPGVIAEVRGCGLMWGLVCRVPNGDLIAACRDQGLLLVPASDNVARLLPPLIIDTPEVDAAGAMLRAACGELTA</sequence>
<keyword evidence="3 4" id="KW-0663">Pyridoxal phosphate</keyword>
<evidence type="ECO:0000313" key="5">
    <source>
        <dbReference type="EMBL" id="SDE41906.1"/>
    </source>
</evidence>
<comment type="pathway">
    <text evidence="4">Amino-acid biosynthesis; L-arginine biosynthesis; N(2)-acetyl-L-ornithine from L-glutamate: step 4/4.</text>
</comment>
<dbReference type="CDD" id="cd00610">
    <property type="entry name" value="OAT_like"/>
    <property type="match status" value="1"/>
</dbReference>
<dbReference type="GO" id="GO:0003992">
    <property type="term" value="F:N2-acetyl-L-ornithine:2-oxoglutarate 5-aminotransferase activity"/>
    <property type="evidence" value="ECO:0007669"/>
    <property type="project" value="UniProtKB-UniRule"/>
</dbReference>
<feature type="modified residue" description="N6-(pyridoxal phosphate)lysine" evidence="4">
    <location>
        <position position="244"/>
    </location>
</feature>
<dbReference type="Proteomes" id="UP000199412">
    <property type="component" value="Unassembled WGS sequence"/>
</dbReference>
<comment type="similarity">
    <text evidence="4">Belongs to the class-III pyridoxal-phosphate-dependent aminotransferase family. ArgD subfamily.</text>
</comment>
<dbReference type="AlphaFoldDB" id="A0A1G7CTC7"/>
<dbReference type="Gene3D" id="3.40.640.10">
    <property type="entry name" value="Type I PLP-dependent aspartate aminotransferase-like (Major domain)"/>
    <property type="match status" value="1"/>
</dbReference>
<dbReference type="FunFam" id="3.40.640.10:FF:000004">
    <property type="entry name" value="Acetylornithine aminotransferase"/>
    <property type="match status" value="1"/>
</dbReference>
<name>A0A1G7CTC7_9PROT</name>
<keyword evidence="1 4" id="KW-0032">Aminotransferase</keyword>
<dbReference type="GO" id="GO:0042802">
    <property type="term" value="F:identical protein binding"/>
    <property type="evidence" value="ECO:0007669"/>
    <property type="project" value="TreeGrafter"/>
</dbReference>
<dbReference type="STRING" id="69960.SAMN05421720_106191"/>
<dbReference type="Gene3D" id="3.90.1150.10">
    <property type="entry name" value="Aspartate Aminotransferase, domain 1"/>
    <property type="match status" value="1"/>
</dbReference>
<dbReference type="EMBL" id="FNAP01000006">
    <property type="protein sequence ID" value="SDE41906.1"/>
    <property type="molecule type" value="Genomic_DNA"/>
</dbReference>
<keyword evidence="4" id="KW-0028">Amino-acid biosynthesis</keyword>
<keyword evidence="4" id="KW-0055">Arginine biosynthesis</keyword>
<evidence type="ECO:0000256" key="3">
    <source>
        <dbReference type="ARBA" id="ARBA00022898"/>
    </source>
</evidence>
<dbReference type="NCBIfam" id="NF002325">
    <property type="entry name" value="PRK01278.1"/>
    <property type="match status" value="1"/>
</dbReference>
<comment type="catalytic activity">
    <reaction evidence="4">
        <text>N(2)-acetyl-L-ornithine + 2-oxoglutarate = N-acetyl-L-glutamate 5-semialdehyde + L-glutamate</text>
        <dbReference type="Rhea" id="RHEA:18049"/>
        <dbReference type="ChEBI" id="CHEBI:16810"/>
        <dbReference type="ChEBI" id="CHEBI:29123"/>
        <dbReference type="ChEBI" id="CHEBI:29985"/>
        <dbReference type="ChEBI" id="CHEBI:57805"/>
        <dbReference type="EC" id="2.6.1.11"/>
    </reaction>
</comment>
<dbReference type="GO" id="GO:0005737">
    <property type="term" value="C:cytoplasm"/>
    <property type="evidence" value="ECO:0007669"/>
    <property type="project" value="UniProtKB-SubCell"/>
</dbReference>
<dbReference type="Pfam" id="PF00202">
    <property type="entry name" value="Aminotran_3"/>
    <property type="match status" value="1"/>
</dbReference>
<protein>
    <recommendedName>
        <fullName evidence="4">Acetylornithine aminotransferase</fullName>
        <shortName evidence="4">ACOAT</shortName>
        <ecNumber evidence="4">2.6.1.11</ecNumber>
    </recommendedName>
</protein>
<feature type="binding site" evidence="4">
    <location>
        <position position="273"/>
    </location>
    <ligand>
        <name>pyridoxal 5'-phosphate</name>
        <dbReference type="ChEBI" id="CHEBI:597326"/>
    </ligand>
</feature>
<evidence type="ECO:0000256" key="4">
    <source>
        <dbReference type="HAMAP-Rule" id="MF_01107"/>
    </source>
</evidence>
<feature type="binding site" evidence="4">
    <location>
        <begin position="215"/>
        <end position="218"/>
    </location>
    <ligand>
        <name>pyridoxal 5'-phosphate</name>
        <dbReference type="ChEBI" id="CHEBI:597326"/>
    </ligand>
</feature>
<dbReference type="NCBIfam" id="TIGR00707">
    <property type="entry name" value="argD"/>
    <property type="match status" value="1"/>
</dbReference>
<dbReference type="HAMAP" id="MF_01107">
    <property type="entry name" value="ArgD_aminotrans_3"/>
    <property type="match status" value="1"/>
</dbReference>
<dbReference type="InterPro" id="IPR015422">
    <property type="entry name" value="PyrdxlP-dep_Trfase_small"/>
</dbReference>